<dbReference type="SUPFAM" id="SSF53335">
    <property type="entry name" value="S-adenosyl-L-methionine-dependent methyltransferases"/>
    <property type="match status" value="1"/>
</dbReference>
<evidence type="ECO:0000256" key="2">
    <source>
        <dbReference type="ARBA" id="ARBA00022679"/>
    </source>
</evidence>
<sequence>MNDVSLYHGDCLEVMKSIPDASVDLILADLPYGTTQCTWDVVIPFESLWEQYLRIAKPEAAIVLCAAQPFSSLVVASNPRDYRYEWIWEKGNATGFLNAKKQPLRAHESAQVFYRRQPVYNPQMTSGHERRTAKRKTVSSECYGKALSLTEYDSTDRYPRSVQFFSSDKQKASFHPTQKPVAWMQFLIATYTNPGHVVLDNTMGSGTTGVACIQLGRRFIGIERDTDEDGNPLGYIDVARQRIAEAISIRDTQAAQIELFEARA</sequence>
<dbReference type="InterPro" id="IPR001091">
    <property type="entry name" value="RM_Methyltransferase"/>
</dbReference>
<dbReference type="PRINTS" id="PR00508">
    <property type="entry name" value="S21N4MTFRASE"/>
</dbReference>
<accession>A0A3S8UKK7</accession>
<dbReference type="EMBL" id="CP034338">
    <property type="protein sequence ID" value="AZL68828.1"/>
    <property type="molecule type" value="Genomic_DNA"/>
</dbReference>
<organism evidence="5 6">
    <name type="scientific">Pseudomonas entomophila</name>
    <dbReference type="NCBI Taxonomy" id="312306"/>
    <lineage>
        <taxon>Bacteria</taxon>
        <taxon>Pseudomonadati</taxon>
        <taxon>Pseudomonadota</taxon>
        <taxon>Gammaproteobacteria</taxon>
        <taxon>Pseudomonadales</taxon>
        <taxon>Pseudomonadaceae</taxon>
        <taxon>Pseudomonas</taxon>
    </lineage>
</organism>
<dbReference type="GO" id="GO:0032259">
    <property type="term" value="P:methylation"/>
    <property type="evidence" value="ECO:0007669"/>
    <property type="project" value="UniProtKB-KW"/>
</dbReference>
<dbReference type="Pfam" id="PF01555">
    <property type="entry name" value="N6_N4_Mtase"/>
    <property type="match status" value="1"/>
</dbReference>
<evidence type="ECO:0000313" key="5">
    <source>
        <dbReference type="EMBL" id="AZL68828.1"/>
    </source>
</evidence>
<dbReference type="EC" id="2.1.1.-" evidence="3"/>
<reference evidence="5 6" key="1">
    <citation type="submission" date="2018-12" db="EMBL/GenBank/DDBJ databases">
        <authorList>
            <person name="Li S."/>
            <person name="Yang R."/>
            <person name="Chen G."/>
            <person name="Zou L."/>
            <person name="Zhang C."/>
            <person name="Chen Y."/>
            <person name="Liu Z."/>
            <person name="Li Y."/>
            <person name="Yan Y."/>
            <person name="Huang M."/>
            <person name="Chen T."/>
        </authorList>
    </citation>
    <scope>NUCLEOTIDE SEQUENCE [LARGE SCALE GENOMIC DNA]</scope>
    <source>
        <strain evidence="5 6">1257</strain>
    </source>
</reference>
<keyword evidence="1 5" id="KW-0489">Methyltransferase</keyword>
<dbReference type="Gene3D" id="3.40.50.150">
    <property type="entry name" value="Vaccinia Virus protein VP39"/>
    <property type="match status" value="1"/>
</dbReference>
<proteinExistence type="inferred from homology"/>
<dbReference type="GO" id="GO:0008170">
    <property type="term" value="F:N-methyltransferase activity"/>
    <property type="evidence" value="ECO:0007669"/>
    <property type="project" value="InterPro"/>
</dbReference>
<name>A0A3S8UKK7_9PSED</name>
<feature type="domain" description="DNA methylase N-4/N-6" evidence="4">
    <location>
        <begin position="23"/>
        <end position="225"/>
    </location>
</feature>
<evidence type="ECO:0000313" key="6">
    <source>
        <dbReference type="Proteomes" id="UP000268230"/>
    </source>
</evidence>
<dbReference type="AlphaFoldDB" id="A0A3S8UKK7"/>
<evidence type="ECO:0000256" key="1">
    <source>
        <dbReference type="ARBA" id="ARBA00022603"/>
    </source>
</evidence>
<dbReference type="InterPro" id="IPR002941">
    <property type="entry name" value="DNA_methylase_N4/N6"/>
</dbReference>
<gene>
    <name evidence="5" type="ORF">EJA05_14280</name>
</gene>
<comment type="similarity">
    <text evidence="3">Belongs to the N(4)/N(6)-methyltransferase family.</text>
</comment>
<dbReference type="OrthoDB" id="9816043at2"/>
<dbReference type="KEGG" id="pory:EJA05_14280"/>
<protein>
    <recommendedName>
        <fullName evidence="3">Methyltransferase</fullName>
        <ecNumber evidence="3">2.1.1.-</ecNumber>
    </recommendedName>
</protein>
<dbReference type="InterPro" id="IPR029063">
    <property type="entry name" value="SAM-dependent_MTases_sf"/>
</dbReference>
<keyword evidence="2 5" id="KW-0808">Transferase</keyword>
<evidence type="ECO:0000256" key="3">
    <source>
        <dbReference type="RuleBase" id="RU362026"/>
    </source>
</evidence>
<dbReference type="REBASE" id="284447">
    <property type="entry name" value="M.Pen1257ORF14280P"/>
</dbReference>
<dbReference type="Proteomes" id="UP000268230">
    <property type="component" value="Chromosome"/>
</dbReference>
<dbReference type="GO" id="GO:0003677">
    <property type="term" value="F:DNA binding"/>
    <property type="evidence" value="ECO:0007669"/>
    <property type="project" value="InterPro"/>
</dbReference>
<evidence type="ECO:0000259" key="4">
    <source>
        <dbReference type="Pfam" id="PF01555"/>
    </source>
</evidence>